<feature type="binding site" evidence="4">
    <location>
        <position position="314"/>
    </location>
    <ligand>
        <name>AMP</name>
        <dbReference type="ChEBI" id="CHEBI:456215"/>
    </ligand>
</feature>
<gene>
    <name evidence="9" type="ORF">BCR44DRAFT_74591</name>
</gene>
<feature type="compositionally biased region" description="Polar residues" evidence="7">
    <location>
        <begin position="45"/>
        <end position="56"/>
    </location>
</feature>
<feature type="region of interest" description="Disordered" evidence="7">
    <location>
        <begin position="68"/>
        <end position="106"/>
    </location>
</feature>
<dbReference type="InterPro" id="IPR002073">
    <property type="entry name" value="PDEase_catalytic_dom"/>
</dbReference>
<dbReference type="SMART" id="SM00471">
    <property type="entry name" value="HDc"/>
    <property type="match status" value="1"/>
</dbReference>
<evidence type="ECO:0000256" key="1">
    <source>
        <dbReference type="ARBA" id="ARBA00022723"/>
    </source>
</evidence>
<evidence type="ECO:0000259" key="8">
    <source>
        <dbReference type="PROSITE" id="PS51845"/>
    </source>
</evidence>
<comment type="cofactor">
    <cofactor evidence="6">
        <name>a divalent metal cation</name>
        <dbReference type="ChEBI" id="CHEBI:60240"/>
    </cofactor>
    <text evidence="6">Binds 2 divalent metal cations per subunit. Site 1 may preferentially bind zinc ions, while site 2 has a preference for magnesium and/or manganese ions.</text>
</comment>
<dbReference type="STRING" id="765915.A0A1Y2I2H9"/>
<dbReference type="SUPFAM" id="SSF109604">
    <property type="entry name" value="HD-domain/PDEase-like"/>
    <property type="match status" value="1"/>
</dbReference>
<feature type="binding site" evidence="4">
    <location>
        <position position="423"/>
    </location>
    <ligand>
        <name>AMP</name>
        <dbReference type="ChEBI" id="CHEBI:456215"/>
    </ligand>
</feature>
<feature type="region of interest" description="Disordered" evidence="7">
    <location>
        <begin position="122"/>
        <end position="209"/>
    </location>
</feature>
<evidence type="ECO:0000313" key="9">
    <source>
        <dbReference type="EMBL" id="ORZ39612.1"/>
    </source>
</evidence>
<dbReference type="OrthoDB" id="546632at2759"/>
<feature type="compositionally biased region" description="Polar residues" evidence="7">
    <location>
        <begin position="126"/>
        <end position="141"/>
    </location>
</feature>
<feature type="compositionally biased region" description="Low complexity" evidence="7">
    <location>
        <begin position="636"/>
        <end position="645"/>
    </location>
</feature>
<keyword evidence="2 6" id="KW-0378">Hydrolase</keyword>
<evidence type="ECO:0000256" key="6">
    <source>
        <dbReference type="RuleBase" id="RU363067"/>
    </source>
</evidence>
<dbReference type="PANTHER" id="PTHR11347">
    <property type="entry name" value="CYCLIC NUCLEOTIDE PHOSPHODIESTERASE"/>
    <property type="match status" value="1"/>
</dbReference>
<dbReference type="EC" id="3.1.4.-" evidence="6"/>
<dbReference type="PROSITE" id="PS00126">
    <property type="entry name" value="PDEASE_I_1"/>
    <property type="match status" value="1"/>
</dbReference>
<feature type="binding site" evidence="5">
    <location>
        <position position="423"/>
    </location>
    <ligand>
        <name>Zn(2+)</name>
        <dbReference type="ChEBI" id="CHEBI:29105"/>
        <label>1</label>
    </ligand>
</feature>
<evidence type="ECO:0000256" key="7">
    <source>
        <dbReference type="SAM" id="MobiDB-lite"/>
    </source>
</evidence>
<dbReference type="PROSITE" id="PS51845">
    <property type="entry name" value="PDEASE_I_2"/>
    <property type="match status" value="1"/>
</dbReference>
<name>A0A1Y2I2H9_9FUNG</name>
<evidence type="ECO:0000256" key="3">
    <source>
        <dbReference type="PIRSR" id="PIRSR623088-1"/>
    </source>
</evidence>
<feature type="region of interest" description="Disordered" evidence="7">
    <location>
        <begin position="564"/>
        <end position="589"/>
    </location>
</feature>
<dbReference type="EMBL" id="MCFL01000005">
    <property type="protein sequence ID" value="ORZ39612.1"/>
    <property type="molecule type" value="Genomic_DNA"/>
</dbReference>
<evidence type="ECO:0000256" key="2">
    <source>
        <dbReference type="ARBA" id="ARBA00022801"/>
    </source>
</evidence>
<feature type="region of interest" description="Disordered" evidence="7">
    <location>
        <begin position="612"/>
        <end position="651"/>
    </location>
</feature>
<feature type="compositionally biased region" description="Polar residues" evidence="7">
    <location>
        <begin position="182"/>
        <end position="202"/>
    </location>
</feature>
<evidence type="ECO:0000313" key="10">
    <source>
        <dbReference type="Proteomes" id="UP000193411"/>
    </source>
</evidence>
<feature type="compositionally biased region" description="Polar residues" evidence="7">
    <location>
        <begin position="87"/>
        <end position="97"/>
    </location>
</feature>
<dbReference type="GO" id="GO:0004114">
    <property type="term" value="F:3',5'-cyclic-nucleotide phosphodiesterase activity"/>
    <property type="evidence" value="ECO:0007669"/>
    <property type="project" value="InterPro"/>
</dbReference>
<dbReference type="Gene3D" id="1.10.1300.10">
    <property type="entry name" value="3'5'-cyclic nucleotide phosphodiesterase, catalytic domain"/>
    <property type="match status" value="1"/>
</dbReference>
<dbReference type="Pfam" id="PF00233">
    <property type="entry name" value="PDEase_I"/>
    <property type="match status" value="1"/>
</dbReference>
<reference evidence="9 10" key="1">
    <citation type="submission" date="2016-07" db="EMBL/GenBank/DDBJ databases">
        <title>Pervasive Adenine N6-methylation of Active Genes in Fungi.</title>
        <authorList>
            <consortium name="DOE Joint Genome Institute"/>
            <person name="Mondo S.J."/>
            <person name="Dannebaum R.O."/>
            <person name="Kuo R.C."/>
            <person name="Labutti K."/>
            <person name="Haridas S."/>
            <person name="Kuo A."/>
            <person name="Salamov A."/>
            <person name="Ahrendt S.R."/>
            <person name="Lipzen A."/>
            <person name="Sullivan W."/>
            <person name="Andreopoulos W.B."/>
            <person name="Clum A."/>
            <person name="Lindquist E."/>
            <person name="Daum C."/>
            <person name="Ramamoorthy G.K."/>
            <person name="Gryganskyi A."/>
            <person name="Culley D."/>
            <person name="Magnuson J.K."/>
            <person name="James T.Y."/>
            <person name="O'Malley M.A."/>
            <person name="Stajich J.E."/>
            <person name="Spatafora J.W."/>
            <person name="Visel A."/>
            <person name="Grigoriev I.V."/>
        </authorList>
    </citation>
    <scope>NUCLEOTIDE SEQUENCE [LARGE SCALE GENOMIC DNA]</scope>
    <source>
        <strain evidence="9 10">PL171</strain>
    </source>
</reference>
<dbReference type="InterPro" id="IPR023088">
    <property type="entry name" value="PDEase"/>
</dbReference>
<feature type="binding site" evidence="5">
    <location>
        <position position="314"/>
    </location>
    <ligand>
        <name>Zn(2+)</name>
        <dbReference type="ChEBI" id="CHEBI:29105"/>
        <label>2</label>
    </ligand>
</feature>
<feature type="region of interest" description="Disordered" evidence="7">
    <location>
        <begin position="1"/>
        <end position="56"/>
    </location>
</feature>
<feature type="compositionally biased region" description="Polar residues" evidence="7">
    <location>
        <begin position="1"/>
        <end position="11"/>
    </location>
</feature>
<dbReference type="InterPro" id="IPR003607">
    <property type="entry name" value="HD/PDEase_dom"/>
</dbReference>
<feature type="compositionally biased region" description="Low complexity" evidence="7">
    <location>
        <begin position="23"/>
        <end position="44"/>
    </location>
</feature>
<dbReference type="CDD" id="cd00077">
    <property type="entry name" value="HDc"/>
    <property type="match status" value="1"/>
</dbReference>
<feature type="active site" description="Proton donor" evidence="3">
    <location>
        <position position="273"/>
    </location>
</feature>
<feature type="domain" description="PDEase" evidence="8">
    <location>
        <begin position="196"/>
        <end position="444"/>
    </location>
</feature>
<dbReference type="InterPro" id="IPR036971">
    <property type="entry name" value="PDEase_catalytic_dom_sf"/>
</dbReference>
<dbReference type="PRINTS" id="PR00387">
    <property type="entry name" value="PDIESTERASE1"/>
</dbReference>
<comment type="caution">
    <text evidence="9">The sequence shown here is derived from an EMBL/GenBank/DDBJ whole genome shotgun (WGS) entry which is preliminary data.</text>
</comment>
<feature type="compositionally biased region" description="Polar residues" evidence="7">
    <location>
        <begin position="618"/>
        <end position="627"/>
    </location>
</feature>
<dbReference type="InterPro" id="IPR023174">
    <property type="entry name" value="PDEase_CS"/>
</dbReference>
<comment type="similarity">
    <text evidence="6">Belongs to the cyclic nucleotide phosphodiesterase family.</text>
</comment>
<dbReference type="GO" id="GO:0046872">
    <property type="term" value="F:metal ion binding"/>
    <property type="evidence" value="ECO:0007669"/>
    <property type="project" value="UniProtKB-KW"/>
</dbReference>
<sequence>MPPTAATTSLPMNPPFHSAAPGAASPKNTSTSAANSTPASRRSSLTPVIPQSTPYRTVTTATFKLGYREPLIRRDGSAIAEEEESMHPSQDALSSTTTKKRPAARMSGALAAYDTIRDFIPDNDVRSSSTPSAGTGDSKSPTAGADASSARAQTPRKLRINRNDLRPPSPSKSADDADAPANQQGDGQISPDRISSSNNTSPKLRPLSPLHDRVTLDSILMSNFNLSSDQQAVAIAWMLEEVGALACLPDITSEDLIHFVRTVQLNYNTPPFHNFAHAFCVTQVAFVVLKETGLIDELSEAVSTMLLIAALCHDVDHEGLTNAYHIATESSLAQWYNDTCPMENHHAALTKELLKSPHSILRNLDAHEAKHFRQVITQLILATDMGRHDQVLSQGLKLVGTRLSVADPAHLTVLLQTILKASDLSNELRPANVADAWSAALYEELNLEMAKLGRSAIPTDVGTVSKGQVDFLTTKVLPIWSCLSDLIAPAGRTAKTLVQRVKDAIHRHEVRVIASAAERKVTKSPTMLSNPMIKKNIPTTFNPAPPSVPFRTAPPVKVVVRDGQGNQVTSSSAAADGITSISRRRHGADDDISAQQMGAAFAAAIVEDVKEDEARSSAVLSHQQVPTDQGIKVSRPRTTSSSSPSERMGSL</sequence>
<feature type="binding site" evidence="5">
    <location>
        <position position="314"/>
    </location>
    <ligand>
        <name>Zn(2+)</name>
        <dbReference type="ChEBI" id="CHEBI:29105"/>
        <label>1</label>
    </ligand>
</feature>
<dbReference type="AlphaFoldDB" id="A0A1Y2I2H9"/>
<dbReference type="GO" id="GO:0007165">
    <property type="term" value="P:signal transduction"/>
    <property type="evidence" value="ECO:0007669"/>
    <property type="project" value="InterPro"/>
</dbReference>
<organism evidence="9 10">
    <name type="scientific">Catenaria anguillulae PL171</name>
    <dbReference type="NCBI Taxonomy" id="765915"/>
    <lineage>
        <taxon>Eukaryota</taxon>
        <taxon>Fungi</taxon>
        <taxon>Fungi incertae sedis</taxon>
        <taxon>Blastocladiomycota</taxon>
        <taxon>Blastocladiomycetes</taxon>
        <taxon>Blastocladiales</taxon>
        <taxon>Catenariaceae</taxon>
        <taxon>Catenaria</taxon>
    </lineage>
</organism>
<keyword evidence="1 5" id="KW-0479">Metal-binding</keyword>
<proteinExistence type="inferred from homology"/>
<feature type="binding site" evidence="5">
    <location>
        <position position="277"/>
    </location>
    <ligand>
        <name>Zn(2+)</name>
        <dbReference type="ChEBI" id="CHEBI:29105"/>
        <label>1</label>
    </ligand>
</feature>
<evidence type="ECO:0000256" key="4">
    <source>
        <dbReference type="PIRSR" id="PIRSR623088-2"/>
    </source>
</evidence>
<feature type="binding site" evidence="4">
    <location>
        <position position="468"/>
    </location>
    <ligand>
        <name>AMP</name>
        <dbReference type="ChEBI" id="CHEBI:456215"/>
    </ligand>
</feature>
<dbReference type="Proteomes" id="UP000193411">
    <property type="component" value="Unassembled WGS sequence"/>
</dbReference>
<protein>
    <recommendedName>
        <fullName evidence="6">Phosphodiesterase</fullName>
        <ecNumber evidence="6">3.1.4.-</ecNumber>
    </recommendedName>
</protein>
<feature type="binding site" evidence="5">
    <location>
        <position position="313"/>
    </location>
    <ligand>
        <name>Zn(2+)</name>
        <dbReference type="ChEBI" id="CHEBI:29105"/>
        <label>1</label>
    </ligand>
</feature>
<feature type="compositionally biased region" description="Polar residues" evidence="7">
    <location>
        <begin position="564"/>
        <end position="573"/>
    </location>
</feature>
<accession>A0A1Y2I2H9</accession>
<feature type="binding site" evidence="4">
    <location>
        <begin position="273"/>
        <end position="277"/>
    </location>
    <ligand>
        <name>AMP</name>
        <dbReference type="ChEBI" id="CHEBI:456215"/>
    </ligand>
</feature>
<evidence type="ECO:0000256" key="5">
    <source>
        <dbReference type="PIRSR" id="PIRSR623088-3"/>
    </source>
</evidence>
<keyword evidence="10" id="KW-1185">Reference proteome</keyword>